<gene>
    <name evidence="16" type="ORF">GM173_15345</name>
</gene>
<keyword evidence="8 14" id="KW-0479">Metal-binding</keyword>
<comment type="subunit">
    <text evidence="14">Homodimer.</text>
</comment>
<evidence type="ECO:0000256" key="4">
    <source>
        <dbReference type="ARBA" id="ARBA00017504"/>
    </source>
</evidence>
<evidence type="ECO:0000256" key="13">
    <source>
        <dbReference type="ARBA" id="ARBA00048390"/>
    </source>
</evidence>
<dbReference type="PANTHER" id="PTHR40255:SF1">
    <property type="entry name" value="PROTOPORPHYRINOGEN IX OXIDASE"/>
    <property type="match status" value="1"/>
</dbReference>
<evidence type="ECO:0000256" key="3">
    <source>
        <dbReference type="ARBA" id="ARBA00006501"/>
    </source>
</evidence>
<keyword evidence="6 14" id="KW-0349">Heme</keyword>
<feature type="transmembrane region" description="Helical" evidence="14">
    <location>
        <begin position="80"/>
        <end position="98"/>
    </location>
</feature>
<evidence type="ECO:0000313" key="17">
    <source>
        <dbReference type="Proteomes" id="UP001195660"/>
    </source>
</evidence>
<dbReference type="Proteomes" id="UP001195660">
    <property type="component" value="Unassembled WGS sequence"/>
</dbReference>
<keyword evidence="17" id="KW-1185">Reference proteome</keyword>
<evidence type="ECO:0000256" key="6">
    <source>
        <dbReference type="ARBA" id="ARBA00022617"/>
    </source>
</evidence>
<protein>
    <recommendedName>
        <fullName evidence="4 14">Protoporphyrinogen IX oxidase</fullName>
        <shortName evidence="14">PPO</shortName>
        <ecNumber evidence="14 15">1.3.99.-</ecNumber>
    </recommendedName>
</protein>
<dbReference type="PANTHER" id="PTHR40255">
    <property type="entry name" value="UPF0093 MEMBRANE PROTEIN SLR1790"/>
    <property type="match status" value="1"/>
</dbReference>
<keyword evidence="12 14" id="KW-0472">Membrane</keyword>
<name>A0ABS2CHU1_9NEIS</name>
<evidence type="ECO:0000256" key="2">
    <source>
        <dbReference type="ARBA" id="ARBA00005073"/>
    </source>
</evidence>
<comment type="subcellular location">
    <subcellularLocation>
        <location evidence="1 14">Cell membrane</location>
        <topology evidence="1 14">Multi-pass membrane protein</topology>
    </subcellularLocation>
</comment>
<comment type="pathway">
    <text evidence="2 14 15">Porphyrin-containing compound metabolism; protoporphyrin-IX biosynthesis; protoporphyrin-IX from protoporphyrinogen-IX: step 1/1.</text>
</comment>
<dbReference type="InterPro" id="IPR005265">
    <property type="entry name" value="HemJ-like"/>
</dbReference>
<comment type="cofactor">
    <cofactor evidence="14 15">
        <name>heme b</name>
        <dbReference type="ChEBI" id="CHEBI:60344"/>
    </cofactor>
    <text evidence="14 15">Binds 1 heme b (iron(II)-protoporphyrin IX) group per subunit.</text>
</comment>
<evidence type="ECO:0000256" key="8">
    <source>
        <dbReference type="ARBA" id="ARBA00022723"/>
    </source>
</evidence>
<feature type="transmembrane region" description="Helical" evidence="14">
    <location>
        <begin position="119"/>
        <end position="137"/>
    </location>
</feature>
<keyword evidence="5 14" id="KW-1003">Cell membrane</keyword>
<sequence length="140" mass="16486">MLWIKSLHLIFVISWFAGLFYLPRLFVNLAMATEPAELARLNLMAHKLYRFMTPIGVLALIFGVWTWSYYAFYLGEGWRWMHVKLGLVASLIVYHAWCRQIVRDFAAGKNTRSHVWYRFFNELPVLVLFATVVLVIVKPF</sequence>
<keyword evidence="10 14" id="KW-0560">Oxidoreductase</keyword>
<accession>A0ABS2CHU1</accession>
<dbReference type="PIRSF" id="PIRSF004638">
    <property type="entry name" value="UCP004638"/>
    <property type="match status" value="1"/>
</dbReference>
<dbReference type="Pfam" id="PF03653">
    <property type="entry name" value="UPF0093"/>
    <property type="match status" value="1"/>
</dbReference>
<comment type="catalytic activity">
    <reaction evidence="13 14 15">
        <text>protoporphyrinogen IX + 3 A = protoporphyrin IX + 3 AH2</text>
        <dbReference type="Rhea" id="RHEA:62000"/>
        <dbReference type="ChEBI" id="CHEBI:13193"/>
        <dbReference type="ChEBI" id="CHEBI:17499"/>
        <dbReference type="ChEBI" id="CHEBI:57306"/>
        <dbReference type="ChEBI" id="CHEBI:57307"/>
    </reaction>
</comment>
<evidence type="ECO:0000256" key="7">
    <source>
        <dbReference type="ARBA" id="ARBA00022692"/>
    </source>
</evidence>
<keyword evidence="7 14" id="KW-0812">Transmembrane</keyword>
<reference evidence="16 17" key="1">
    <citation type="submission" date="2019-11" db="EMBL/GenBank/DDBJ databases">
        <title>Novel Deefgea species.</title>
        <authorList>
            <person name="Han J.-H."/>
        </authorList>
    </citation>
    <scope>NUCLEOTIDE SEQUENCE [LARGE SCALE GENOMIC DNA]</scope>
    <source>
        <strain evidence="16 17">LMG 24817</strain>
    </source>
</reference>
<evidence type="ECO:0000256" key="10">
    <source>
        <dbReference type="ARBA" id="ARBA00023002"/>
    </source>
</evidence>
<feature type="transmembrane region" description="Helical" evidence="14">
    <location>
        <begin position="48"/>
        <end position="68"/>
    </location>
</feature>
<keyword evidence="9 14" id="KW-1133">Transmembrane helix</keyword>
<organism evidence="16 17">
    <name type="scientific">Deefgea chitinilytica</name>
    <dbReference type="NCBI Taxonomy" id="570276"/>
    <lineage>
        <taxon>Bacteria</taxon>
        <taxon>Pseudomonadati</taxon>
        <taxon>Pseudomonadota</taxon>
        <taxon>Betaproteobacteria</taxon>
        <taxon>Neisseriales</taxon>
        <taxon>Chitinibacteraceae</taxon>
        <taxon>Deefgea</taxon>
    </lineage>
</organism>
<feature type="transmembrane region" description="Helical" evidence="14">
    <location>
        <begin position="6"/>
        <end position="27"/>
    </location>
</feature>
<evidence type="ECO:0000256" key="1">
    <source>
        <dbReference type="ARBA" id="ARBA00004651"/>
    </source>
</evidence>
<evidence type="ECO:0000256" key="5">
    <source>
        <dbReference type="ARBA" id="ARBA00022475"/>
    </source>
</evidence>
<comment type="function">
    <text evidence="14 15">Catalyzes the oxidation of protoporphyrinogen IX to protoporphyrin IX.</text>
</comment>
<evidence type="ECO:0000256" key="11">
    <source>
        <dbReference type="ARBA" id="ARBA00023004"/>
    </source>
</evidence>
<evidence type="ECO:0000256" key="14">
    <source>
        <dbReference type="HAMAP-Rule" id="MF_02239"/>
    </source>
</evidence>
<proteinExistence type="inferred from homology"/>
<comment type="caution">
    <text evidence="16">The sequence shown here is derived from an EMBL/GenBank/DDBJ whole genome shotgun (WGS) entry which is preliminary data.</text>
</comment>
<keyword evidence="11 14" id="KW-0408">Iron</keyword>
<feature type="binding site" description="axial binding residue" evidence="14">
    <location>
        <position position="8"/>
    </location>
    <ligand>
        <name>heme</name>
        <dbReference type="ChEBI" id="CHEBI:30413"/>
    </ligand>
    <ligandPart>
        <name>Fe</name>
        <dbReference type="ChEBI" id="CHEBI:18248"/>
    </ligandPart>
</feature>
<dbReference type="EC" id="1.3.99.-" evidence="14 15"/>
<dbReference type="HAMAP" id="MF_02239">
    <property type="entry name" value="HemJ"/>
    <property type="match status" value="1"/>
</dbReference>
<evidence type="ECO:0000256" key="15">
    <source>
        <dbReference type="PIRNR" id="PIRNR004638"/>
    </source>
</evidence>
<evidence type="ECO:0000256" key="9">
    <source>
        <dbReference type="ARBA" id="ARBA00022989"/>
    </source>
</evidence>
<feature type="binding site" description="axial binding residue" evidence="14">
    <location>
        <position position="84"/>
    </location>
    <ligand>
        <name>heme</name>
        <dbReference type="ChEBI" id="CHEBI:30413"/>
    </ligand>
    <ligandPart>
        <name>Fe</name>
        <dbReference type="ChEBI" id="CHEBI:18248"/>
    </ligandPart>
</feature>
<evidence type="ECO:0000256" key="12">
    <source>
        <dbReference type="ARBA" id="ARBA00023136"/>
    </source>
</evidence>
<evidence type="ECO:0000313" key="16">
    <source>
        <dbReference type="EMBL" id="MBM5572946.1"/>
    </source>
</evidence>
<dbReference type="RefSeq" id="WP_203572273.1">
    <property type="nucleotide sequence ID" value="NZ_WOFE01000013.1"/>
</dbReference>
<dbReference type="EMBL" id="WOFE01000013">
    <property type="protein sequence ID" value="MBM5572946.1"/>
    <property type="molecule type" value="Genomic_DNA"/>
</dbReference>
<comment type="similarity">
    <text evidence="3 14 15">Belongs to the HemJ family.</text>
</comment>